<evidence type="ECO:0000259" key="5">
    <source>
        <dbReference type="PROSITE" id="PS01124"/>
    </source>
</evidence>
<reference evidence="7" key="1">
    <citation type="journal article" date="2019" name="Int. J. Syst. Evol. Microbiol.">
        <title>The Global Catalogue of Microorganisms (GCM) 10K type strain sequencing project: providing services to taxonomists for standard genome sequencing and annotation.</title>
        <authorList>
            <consortium name="The Broad Institute Genomics Platform"/>
            <consortium name="The Broad Institute Genome Sequencing Center for Infectious Disease"/>
            <person name="Wu L."/>
            <person name="Ma J."/>
        </authorList>
    </citation>
    <scope>NUCLEOTIDE SEQUENCE [LARGE SCALE GENOMIC DNA]</scope>
    <source>
        <strain evidence="7">JCM 18304</strain>
    </source>
</reference>
<evidence type="ECO:0000256" key="1">
    <source>
        <dbReference type="ARBA" id="ARBA00023015"/>
    </source>
</evidence>
<keyword evidence="7" id="KW-1185">Reference proteome</keyword>
<dbReference type="Proteomes" id="UP001501570">
    <property type="component" value="Unassembled WGS sequence"/>
</dbReference>
<feature type="domain" description="HTH araC/xylS-type" evidence="5">
    <location>
        <begin position="169"/>
        <end position="269"/>
    </location>
</feature>
<dbReference type="EMBL" id="BAABJQ010000012">
    <property type="protein sequence ID" value="GAA5189545.1"/>
    <property type="molecule type" value="Genomic_DNA"/>
</dbReference>
<evidence type="ECO:0000256" key="3">
    <source>
        <dbReference type="ARBA" id="ARBA00023163"/>
    </source>
</evidence>
<dbReference type="Pfam" id="PF20240">
    <property type="entry name" value="DUF6597"/>
    <property type="match status" value="1"/>
</dbReference>
<feature type="region of interest" description="Disordered" evidence="4">
    <location>
        <begin position="1"/>
        <end position="24"/>
    </location>
</feature>
<gene>
    <name evidence="6" type="ORF">GCM10023322_42620</name>
</gene>
<sequence length="278" mass="29817">MATLTHLHSVPAGPQPAPCESVVRPPHPRLRPYVLGYGGFRSGSGQPVRHRILPMNLTTLIIDLDGPYGLVTGARGTASTQGQTGWGHGVSVGLTPAGVSALLGVPMPELAGRTARLADVLGHRAAELAERLAAAPDFPSRFALLDDRLAAWAVAGRSARWAAKDRPRDQLITEAWWRLQRGTGRPRVGTVAGELGVSRRYLEVGFRRRIGLSPATVARVARFQRAVHLLGTGTDLPRTAIESGYADQPHLTRETRAMAGVTPRQLCAFLQDVRAAHA</sequence>
<protein>
    <submittedName>
        <fullName evidence="6">AraC family transcriptional regulator</fullName>
    </submittedName>
</protein>
<organism evidence="6 7">
    <name type="scientific">Rugosimonospora acidiphila</name>
    <dbReference type="NCBI Taxonomy" id="556531"/>
    <lineage>
        <taxon>Bacteria</taxon>
        <taxon>Bacillati</taxon>
        <taxon>Actinomycetota</taxon>
        <taxon>Actinomycetes</taxon>
        <taxon>Micromonosporales</taxon>
        <taxon>Micromonosporaceae</taxon>
        <taxon>Rugosimonospora</taxon>
    </lineage>
</organism>
<evidence type="ECO:0000313" key="7">
    <source>
        <dbReference type="Proteomes" id="UP001501570"/>
    </source>
</evidence>
<accession>A0ABP9S205</accession>
<dbReference type="InterPro" id="IPR050204">
    <property type="entry name" value="AraC_XylS_family_regulators"/>
</dbReference>
<dbReference type="SMART" id="SM00342">
    <property type="entry name" value="HTH_ARAC"/>
    <property type="match status" value="1"/>
</dbReference>
<dbReference type="InterPro" id="IPR046532">
    <property type="entry name" value="DUF6597"/>
</dbReference>
<evidence type="ECO:0000256" key="4">
    <source>
        <dbReference type="SAM" id="MobiDB-lite"/>
    </source>
</evidence>
<dbReference type="Gene3D" id="1.10.10.60">
    <property type="entry name" value="Homeodomain-like"/>
    <property type="match status" value="1"/>
</dbReference>
<dbReference type="PROSITE" id="PS01124">
    <property type="entry name" value="HTH_ARAC_FAMILY_2"/>
    <property type="match status" value="1"/>
</dbReference>
<dbReference type="RefSeq" id="WP_345632058.1">
    <property type="nucleotide sequence ID" value="NZ_BAABJQ010000012.1"/>
</dbReference>
<dbReference type="PANTHER" id="PTHR46796">
    <property type="entry name" value="HTH-TYPE TRANSCRIPTIONAL ACTIVATOR RHAS-RELATED"/>
    <property type="match status" value="1"/>
</dbReference>
<proteinExistence type="predicted"/>
<keyword evidence="2" id="KW-0238">DNA-binding</keyword>
<name>A0ABP9S205_9ACTN</name>
<dbReference type="PANTHER" id="PTHR46796:SF15">
    <property type="entry name" value="BLL1074 PROTEIN"/>
    <property type="match status" value="1"/>
</dbReference>
<comment type="caution">
    <text evidence="6">The sequence shown here is derived from an EMBL/GenBank/DDBJ whole genome shotgun (WGS) entry which is preliminary data.</text>
</comment>
<keyword evidence="1" id="KW-0805">Transcription regulation</keyword>
<dbReference type="Pfam" id="PF12833">
    <property type="entry name" value="HTH_18"/>
    <property type="match status" value="1"/>
</dbReference>
<evidence type="ECO:0000313" key="6">
    <source>
        <dbReference type="EMBL" id="GAA5189545.1"/>
    </source>
</evidence>
<dbReference type="InterPro" id="IPR018060">
    <property type="entry name" value="HTH_AraC"/>
</dbReference>
<evidence type="ECO:0000256" key="2">
    <source>
        <dbReference type="ARBA" id="ARBA00023125"/>
    </source>
</evidence>
<keyword evidence="3" id="KW-0804">Transcription</keyword>